<proteinExistence type="predicted"/>
<dbReference type="Proteomes" id="UP000247810">
    <property type="component" value="Unassembled WGS sequence"/>
</dbReference>
<keyword evidence="2" id="KW-1185">Reference proteome</keyword>
<dbReference type="VEuPathDB" id="FungiDB:BO71DRAFT_404416"/>
<accession>A0A319DI12</accession>
<gene>
    <name evidence="1" type="ORF">BO71DRAFT_404416</name>
</gene>
<dbReference type="EMBL" id="KZ826181">
    <property type="protein sequence ID" value="PYH87738.1"/>
    <property type="molecule type" value="Genomic_DNA"/>
</dbReference>
<dbReference type="OrthoDB" id="4424523at2759"/>
<sequence length="186" mass="21325">MEKLWSAYLLNLYRGVYSLFRLGDSYGRRGKSNTDALFPRFYCPVIQLDVPVLDNNGGLGIGAATRDMIRTRFTEWVSETTDERDGPGAGAMRDANKPQYEVCLIVDDYCLQKFAEARTDDERHEAPIIVLERDWTLGWMYARVEFLGSLYARLTEGPEHSAFYDVYTRPPRAFPDGANGFWKVGW</sequence>
<evidence type="ECO:0000313" key="2">
    <source>
        <dbReference type="Proteomes" id="UP000247810"/>
    </source>
</evidence>
<dbReference type="AlphaFoldDB" id="A0A319DI12"/>
<evidence type="ECO:0000313" key="1">
    <source>
        <dbReference type="EMBL" id="PYH87738.1"/>
    </source>
</evidence>
<organism evidence="1 2">
    <name type="scientific">Aspergillus ellipticus CBS 707.79</name>
    <dbReference type="NCBI Taxonomy" id="1448320"/>
    <lineage>
        <taxon>Eukaryota</taxon>
        <taxon>Fungi</taxon>
        <taxon>Dikarya</taxon>
        <taxon>Ascomycota</taxon>
        <taxon>Pezizomycotina</taxon>
        <taxon>Eurotiomycetes</taxon>
        <taxon>Eurotiomycetidae</taxon>
        <taxon>Eurotiales</taxon>
        <taxon>Aspergillaceae</taxon>
        <taxon>Aspergillus</taxon>
        <taxon>Aspergillus subgen. Circumdati</taxon>
    </lineage>
</organism>
<reference evidence="1 2" key="1">
    <citation type="submission" date="2018-02" db="EMBL/GenBank/DDBJ databases">
        <title>The genomes of Aspergillus section Nigri reveals drivers in fungal speciation.</title>
        <authorList>
            <consortium name="DOE Joint Genome Institute"/>
            <person name="Vesth T.C."/>
            <person name="Nybo J."/>
            <person name="Theobald S."/>
            <person name="Brandl J."/>
            <person name="Frisvad J.C."/>
            <person name="Nielsen K.F."/>
            <person name="Lyhne E.K."/>
            <person name="Kogle M.E."/>
            <person name="Kuo A."/>
            <person name="Riley R."/>
            <person name="Clum A."/>
            <person name="Nolan M."/>
            <person name="Lipzen A."/>
            <person name="Salamov A."/>
            <person name="Henrissat B."/>
            <person name="Wiebenga A."/>
            <person name="De vries R.P."/>
            <person name="Grigoriev I.V."/>
            <person name="Mortensen U.H."/>
            <person name="Andersen M.R."/>
            <person name="Baker S.E."/>
        </authorList>
    </citation>
    <scope>NUCLEOTIDE SEQUENCE [LARGE SCALE GENOMIC DNA]</scope>
    <source>
        <strain evidence="1 2">CBS 707.79</strain>
    </source>
</reference>
<protein>
    <submittedName>
        <fullName evidence="1">Uncharacterized protein</fullName>
    </submittedName>
</protein>
<name>A0A319DI12_9EURO</name>
<dbReference type="STRING" id="1448320.A0A319DI12"/>